<dbReference type="Proteomes" id="UP000001055">
    <property type="component" value="Unassembled WGS sequence"/>
</dbReference>
<dbReference type="GeneID" id="5980361"/>
<reference evidence="2" key="1">
    <citation type="journal article" date="2007" name="Plant Cell">
        <title>Dothideomycete-plant interactions illuminated by genome sequencing and EST analysis of the wheat pathogen Stagonospora nodorum.</title>
        <authorList>
            <person name="Hane J.K."/>
            <person name="Lowe R.G."/>
            <person name="Solomon P.S."/>
            <person name="Tan K.C."/>
            <person name="Schoch C.L."/>
            <person name="Spatafora J.W."/>
            <person name="Crous P.W."/>
            <person name="Kodira C."/>
            <person name="Birren B.W."/>
            <person name="Galagan J.E."/>
            <person name="Torriani S.F."/>
            <person name="McDonald B.A."/>
            <person name="Oliver R.P."/>
        </authorList>
    </citation>
    <scope>NUCLEOTIDE SEQUENCE [LARGE SCALE GENOMIC DNA]</scope>
    <source>
        <strain evidence="2">SN15 / ATCC MYA-4574 / FGSC 10173</strain>
    </source>
</reference>
<organism evidence="1 2">
    <name type="scientific">Phaeosphaeria nodorum (strain SN15 / ATCC MYA-4574 / FGSC 10173)</name>
    <name type="common">Glume blotch fungus</name>
    <name type="synonym">Parastagonospora nodorum</name>
    <dbReference type="NCBI Taxonomy" id="321614"/>
    <lineage>
        <taxon>Eukaryota</taxon>
        <taxon>Fungi</taxon>
        <taxon>Dikarya</taxon>
        <taxon>Ascomycota</taxon>
        <taxon>Pezizomycotina</taxon>
        <taxon>Dothideomycetes</taxon>
        <taxon>Pleosporomycetidae</taxon>
        <taxon>Pleosporales</taxon>
        <taxon>Pleosporineae</taxon>
        <taxon>Phaeosphaeriaceae</taxon>
        <taxon>Parastagonospora</taxon>
    </lineage>
</organism>
<sequence>MAATISPLGIGNPLSKRGKRELLDHGYEGLLDSVASSACCLSDMIPATMVLFCLLIPNISFAVNI</sequence>
<dbReference type="EMBL" id="CH445349">
    <property type="protein sequence ID" value="EAT79562.1"/>
    <property type="molecule type" value="Genomic_DNA"/>
</dbReference>
<protein>
    <submittedName>
        <fullName evidence="1">Uncharacterized protein</fullName>
    </submittedName>
</protein>
<dbReference type="RefSeq" id="XP_001803446.1">
    <property type="nucleotide sequence ID" value="XM_001803394.1"/>
</dbReference>
<dbReference type="KEGG" id="pno:SNOG_13235"/>
<proteinExistence type="predicted"/>
<evidence type="ECO:0000313" key="1">
    <source>
        <dbReference type="EMBL" id="EAT79562.1"/>
    </source>
</evidence>
<dbReference type="AlphaFoldDB" id="Q0U4S9"/>
<accession>Q0U4S9</accession>
<evidence type="ECO:0000313" key="2">
    <source>
        <dbReference type="Proteomes" id="UP000001055"/>
    </source>
</evidence>
<gene>
    <name evidence="1" type="ORF">SNOG_13235</name>
</gene>
<dbReference type="InParanoid" id="Q0U4S9"/>
<dbReference type="HOGENOM" id="CLU_2850445_0_0_1"/>
<name>Q0U4S9_PHANO</name>